<reference evidence="2 3" key="1">
    <citation type="journal article" date="2018" name="Evol. Lett.">
        <title>Horizontal gene cluster transfer increased hallucinogenic mushroom diversity.</title>
        <authorList>
            <person name="Reynolds H.T."/>
            <person name="Vijayakumar V."/>
            <person name="Gluck-Thaler E."/>
            <person name="Korotkin H.B."/>
            <person name="Matheny P.B."/>
            <person name="Slot J.C."/>
        </authorList>
    </citation>
    <scope>NUCLEOTIDE SEQUENCE [LARGE SCALE GENOMIC DNA]</scope>
    <source>
        <strain evidence="2 3">SRW20</strain>
    </source>
</reference>
<gene>
    <name evidence="2" type="ORF">CVT26_010688</name>
</gene>
<dbReference type="AlphaFoldDB" id="A0A409Y0Z6"/>
<keyword evidence="3" id="KW-1185">Reference proteome</keyword>
<feature type="compositionally biased region" description="Low complexity" evidence="1">
    <location>
        <begin position="101"/>
        <end position="111"/>
    </location>
</feature>
<sequence length="111" mass="12456">MKRRNQKSFGKGKMERLSLPSEIAPDHPPVPVVQSRSTTFRVTDDGRQHANSQFVDVHGVEINPSVPPSYMPDETPSYFVHDWNDRPAEVDDAAPKKRKPVSPSVKSAILH</sequence>
<accession>A0A409Y0Z6</accession>
<evidence type="ECO:0000313" key="2">
    <source>
        <dbReference type="EMBL" id="PPQ96623.1"/>
    </source>
</evidence>
<feature type="region of interest" description="Disordered" evidence="1">
    <location>
        <begin position="89"/>
        <end position="111"/>
    </location>
</feature>
<organism evidence="2 3">
    <name type="scientific">Gymnopilus dilepis</name>
    <dbReference type="NCBI Taxonomy" id="231916"/>
    <lineage>
        <taxon>Eukaryota</taxon>
        <taxon>Fungi</taxon>
        <taxon>Dikarya</taxon>
        <taxon>Basidiomycota</taxon>
        <taxon>Agaricomycotina</taxon>
        <taxon>Agaricomycetes</taxon>
        <taxon>Agaricomycetidae</taxon>
        <taxon>Agaricales</taxon>
        <taxon>Agaricineae</taxon>
        <taxon>Hymenogastraceae</taxon>
        <taxon>Gymnopilus</taxon>
    </lineage>
</organism>
<dbReference type="EMBL" id="NHYE01001345">
    <property type="protein sequence ID" value="PPQ96623.1"/>
    <property type="molecule type" value="Genomic_DNA"/>
</dbReference>
<name>A0A409Y0Z6_9AGAR</name>
<protein>
    <submittedName>
        <fullName evidence="2">Uncharacterized protein</fullName>
    </submittedName>
</protein>
<dbReference type="InParanoid" id="A0A409Y0Z6"/>
<feature type="region of interest" description="Disordered" evidence="1">
    <location>
        <begin position="1"/>
        <end position="33"/>
    </location>
</feature>
<comment type="caution">
    <text evidence="2">The sequence shown here is derived from an EMBL/GenBank/DDBJ whole genome shotgun (WGS) entry which is preliminary data.</text>
</comment>
<evidence type="ECO:0000256" key="1">
    <source>
        <dbReference type="SAM" id="MobiDB-lite"/>
    </source>
</evidence>
<proteinExistence type="predicted"/>
<dbReference type="Proteomes" id="UP000284706">
    <property type="component" value="Unassembled WGS sequence"/>
</dbReference>
<evidence type="ECO:0000313" key="3">
    <source>
        <dbReference type="Proteomes" id="UP000284706"/>
    </source>
</evidence>